<dbReference type="EMBL" id="CAXLJM020000108">
    <property type="protein sequence ID" value="CAL8135413.1"/>
    <property type="molecule type" value="Genomic_DNA"/>
</dbReference>
<evidence type="ECO:0000259" key="1">
    <source>
        <dbReference type="Pfam" id="PF24545"/>
    </source>
</evidence>
<proteinExistence type="predicted"/>
<sequence>MEEVPLKAKDLILSSFSSRVAVISSTTADSLIRQHNLNFTQLIQPFARLSTEASWQDPNGLLIWPKDISLTFVDIGSWKKPEVDAQRNRRILTNIVGQNPPTLSAIPSAESSNGDSKTVELNNKDLDYQVQVPVRTTWYEVWRKTFLKLQSEVVGNQHEFLNHFVACLLVISSSEVKSSEDVANVVGKMSKIQQQHQYDHPNSWMLPSVLKYYLIIHDKSVNEQESEQVYQNFRTMYGGNFCHMLKLVVDEASDTEILVPNPWKILLLDQEDSLIFSKREEIDGKVPVDEIENIVQSDLLHPLSPDSENPPSVISQNGDISNSLKIPCNMELGTSLTIQDVRRIQLVINEFISKALLPYMERQCRNLNESIVNRRGMSKSFFSATKRLFGTSAKSAPSVVYATESVEILSRKLGDIYFLYGHYGGAYQLYHQLKKDFYGDAAWLYYSSALELAAISHFMMSQSEPPLAVARAFPVHYVNDAIGHYIDQCRMVDAATRCAVICTECLKHLENNAEAAAIFIRMTSEDCDLRSALMLEQAANSFVEMDSPRKYALHCVLAGYRYAKAGLKSHSLNCYRQGYQIYNGKGWRYAEDHVNFTIARLQNILQTPEGITKHLMATLVAPSPQSSQQIQIFYKEFLSTMANIKSVHEFFVPQIKFVDMQIRIAVAGLPTGEFHCSNYDDIGASSTSWDSLESNVVRECIKPVIKFKPTRLFFSRLLDNTVHPTVPCDEQFFIELPFYNPLKIPLGLRNITLKFDYSDMVEVTLVPNLELEPEESKSLRFSVISHHVGMIILETVNYELEFSGNIVPFQQTVVLRGPRLNNTKAERFGKLYAKDLRNKIVIINKLPLLQANVEGLPNALFHTQIANFDIVLSDNTKSKTPDMTVSQVIITMDNMERAVQVLPEQTSETSSAFSKTNGKNFTRLKCEKNESPTKIPCVFKAPQAGDTAELDILLVYEILHNNDVSKKAHRVIRMSIQIPLSPAVHLEYSSLKMLDCITYLGLMRLYNLTVDYSVIISKIFFSPSDIEVTELCSSSHPEVKIEEAGIMKMNKNESRNIVLKFRDQKNLLKDNQRLTINVAWHIAKSATENLAVGNSEINVSEAISSIQSSFVFQVKHVNKVYADFGESTNCTCEVELLIHSKTSGNFSIQLEYNPPKNDITLTGPSTRASGQVSLGGVTTALLELQALQTKTIKYLFIVAWPGVYNAAPKITVMDEERGVQESYSLHSPIIFAQALSSVPSSS</sequence>
<feature type="domain" description="TPPC8 first Ig-like" evidence="1">
    <location>
        <begin position="758"/>
        <end position="860"/>
    </location>
</feature>
<reference evidence="2 3" key="1">
    <citation type="submission" date="2024-08" db="EMBL/GenBank/DDBJ databases">
        <authorList>
            <person name="Cucini C."/>
            <person name="Frati F."/>
        </authorList>
    </citation>
    <scope>NUCLEOTIDE SEQUENCE [LARGE SCALE GENOMIC DNA]</scope>
</reference>
<dbReference type="Proteomes" id="UP001642540">
    <property type="component" value="Unassembled WGS sequence"/>
</dbReference>
<dbReference type="PANTHER" id="PTHR12975:SF6">
    <property type="entry name" value="TRAFFICKING PROTEIN PARTICLE COMPLEX SUBUNIT 8"/>
    <property type="match status" value="1"/>
</dbReference>
<protein>
    <recommendedName>
        <fullName evidence="1">TPPC8 first Ig-like domain-containing protein</fullName>
    </recommendedName>
</protein>
<evidence type="ECO:0000313" key="3">
    <source>
        <dbReference type="Proteomes" id="UP001642540"/>
    </source>
</evidence>
<comment type="caution">
    <text evidence="2">The sequence shown here is derived from an EMBL/GenBank/DDBJ whole genome shotgun (WGS) entry which is preliminary data.</text>
</comment>
<feature type="domain" description="TPPC8 first Ig-like" evidence="1">
    <location>
        <begin position="684"/>
        <end position="757"/>
    </location>
</feature>
<dbReference type="InterPro" id="IPR058541">
    <property type="entry name" value="Ig_TPPC8_1st"/>
</dbReference>
<evidence type="ECO:0000313" key="2">
    <source>
        <dbReference type="EMBL" id="CAL8135413.1"/>
    </source>
</evidence>
<organism evidence="2 3">
    <name type="scientific">Orchesella dallaii</name>
    <dbReference type="NCBI Taxonomy" id="48710"/>
    <lineage>
        <taxon>Eukaryota</taxon>
        <taxon>Metazoa</taxon>
        <taxon>Ecdysozoa</taxon>
        <taxon>Arthropoda</taxon>
        <taxon>Hexapoda</taxon>
        <taxon>Collembola</taxon>
        <taxon>Entomobryomorpha</taxon>
        <taxon>Entomobryoidea</taxon>
        <taxon>Orchesellidae</taxon>
        <taxon>Orchesellinae</taxon>
        <taxon>Orchesella</taxon>
    </lineage>
</organism>
<dbReference type="Pfam" id="PF24545">
    <property type="entry name" value="Ig_TPPC8_1st"/>
    <property type="match status" value="2"/>
</dbReference>
<accession>A0ABP1RTK6</accession>
<gene>
    <name evidence="2" type="ORF">ODALV1_LOCUS25973</name>
</gene>
<keyword evidence="3" id="KW-1185">Reference proteome</keyword>
<dbReference type="PANTHER" id="PTHR12975">
    <property type="entry name" value="TRANSPORT PROTEIN TRAPP"/>
    <property type="match status" value="1"/>
</dbReference>
<dbReference type="Pfam" id="PF12739">
    <property type="entry name" value="TRAPPC-Trs85"/>
    <property type="match status" value="1"/>
</dbReference>
<name>A0ABP1RTK6_9HEXA</name>
<dbReference type="InterPro" id="IPR024420">
    <property type="entry name" value="TRAPP_III_complex_Trs85"/>
</dbReference>